<comment type="caution">
    <text evidence="2">The sequence shown here is derived from an EMBL/GenBank/DDBJ whole genome shotgun (WGS) entry which is preliminary data.</text>
</comment>
<accession>A0AAE0WBV2</accession>
<evidence type="ECO:0000256" key="1">
    <source>
        <dbReference type="SAM" id="MobiDB-lite"/>
    </source>
</evidence>
<sequence>MREDSMLVNYQEVNVFNESDKLAISSLLLKERANWFKLVFGAGSFWITDRLREITSSSPSQQGSVRVSISSIKTFSEEKERSKEQQLNSKFNEAKYNDAPYNNSDAARISSTKE</sequence>
<reference evidence="2" key="2">
    <citation type="journal article" date="2021" name="Genome Biol. Evol.">
        <title>Developing a high-quality reference genome for a parasitic bivalve with doubly uniparental inheritance (Bivalvia: Unionida).</title>
        <authorList>
            <person name="Smith C.H."/>
        </authorList>
    </citation>
    <scope>NUCLEOTIDE SEQUENCE</scope>
    <source>
        <strain evidence="2">CHS0354</strain>
        <tissue evidence="2">Mantle</tissue>
    </source>
</reference>
<proteinExistence type="predicted"/>
<dbReference type="AlphaFoldDB" id="A0AAE0WBV2"/>
<evidence type="ECO:0000313" key="2">
    <source>
        <dbReference type="EMBL" id="KAK3608504.1"/>
    </source>
</evidence>
<gene>
    <name evidence="2" type="ORF">CHS0354_010354</name>
</gene>
<keyword evidence="3" id="KW-1185">Reference proteome</keyword>
<reference evidence="2" key="3">
    <citation type="submission" date="2023-05" db="EMBL/GenBank/DDBJ databases">
        <authorList>
            <person name="Smith C.H."/>
        </authorList>
    </citation>
    <scope>NUCLEOTIDE SEQUENCE</scope>
    <source>
        <strain evidence="2">CHS0354</strain>
        <tissue evidence="2">Mantle</tissue>
    </source>
</reference>
<organism evidence="2 3">
    <name type="scientific">Potamilus streckersoni</name>
    <dbReference type="NCBI Taxonomy" id="2493646"/>
    <lineage>
        <taxon>Eukaryota</taxon>
        <taxon>Metazoa</taxon>
        <taxon>Spiralia</taxon>
        <taxon>Lophotrochozoa</taxon>
        <taxon>Mollusca</taxon>
        <taxon>Bivalvia</taxon>
        <taxon>Autobranchia</taxon>
        <taxon>Heteroconchia</taxon>
        <taxon>Palaeoheterodonta</taxon>
        <taxon>Unionida</taxon>
        <taxon>Unionoidea</taxon>
        <taxon>Unionidae</taxon>
        <taxon>Ambleminae</taxon>
        <taxon>Lampsilini</taxon>
        <taxon>Potamilus</taxon>
    </lineage>
</organism>
<protein>
    <submittedName>
        <fullName evidence="2">Uncharacterized protein</fullName>
    </submittedName>
</protein>
<reference evidence="2" key="1">
    <citation type="journal article" date="2021" name="Genome Biol. Evol.">
        <title>A High-Quality Reference Genome for a Parasitic Bivalve with Doubly Uniparental Inheritance (Bivalvia: Unionida).</title>
        <authorList>
            <person name="Smith C.H."/>
        </authorList>
    </citation>
    <scope>NUCLEOTIDE SEQUENCE</scope>
    <source>
        <strain evidence="2">CHS0354</strain>
    </source>
</reference>
<feature type="compositionally biased region" description="Basic and acidic residues" evidence="1">
    <location>
        <begin position="75"/>
        <end position="84"/>
    </location>
</feature>
<dbReference type="Proteomes" id="UP001195483">
    <property type="component" value="Unassembled WGS sequence"/>
</dbReference>
<name>A0AAE0WBV2_9BIVA</name>
<evidence type="ECO:0000313" key="3">
    <source>
        <dbReference type="Proteomes" id="UP001195483"/>
    </source>
</evidence>
<feature type="region of interest" description="Disordered" evidence="1">
    <location>
        <begin position="75"/>
        <end position="114"/>
    </location>
</feature>
<dbReference type="EMBL" id="JAEAOA010000646">
    <property type="protein sequence ID" value="KAK3608504.1"/>
    <property type="molecule type" value="Genomic_DNA"/>
</dbReference>